<feature type="coiled-coil region" evidence="1">
    <location>
        <begin position="32"/>
        <end position="63"/>
    </location>
</feature>
<feature type="compositionally biased region" description="Basic and acidic residues" evidence="2">
    <location>
        <begin position="109"/>
        <end position="133"/>
    </location>
</feature>
<reference evidence="3" key="1">
    <citation type="journal article" date="2020" name="mSystems">
        <title>Genome- and Community-Level Interaction Insights into Carbon Utilization and Element Cycling Functions of Hydrothermarchaeota in Hydrothermal Sediment.</title>
        <authorList>
            <person name="Zhou Z."/>
            <person name="Liu Y."/>
            <person name="Xu W."/>
            <person name="Pan J."/>
            <person name="Luo Z.H."/>
            <person name="Li M."/>
        </authorList>
    </citation>
    <scope>NUCLEOTIDE SEQUENCE [LARGE SCALE GENOMIC DNA]</scope>
    <source>
        <strain evidence="3">SpSt-123</strain>
    </source>
</reference>
<name>A0A7C1I184_9CREN</name>
<dbReference type="AlphaFoldDB" id="A0A7C1I184"/>
<accession>A0A7C1I184</accession>
<proteinExistence type="predicted"/>
<feature type="region of interest" description="Disordered" evidence="2">
    <location>
        <begin position="102"/>
        <end position="140"/>
    </location>
</feature>
<keyword evidence="1" id="KW-0175">Coiled coil</keyword>
<organism evidence="3">
    <name type="scientific">Fervidicoccus fontis</name>
    <dbReference type="NCBI Taxonomy" id="683846"/>
    <lineage>
        <taxon>Archaea</taxon>
        <taxon>Thermoproteota</taxon>
        <taxon>Thermoprotei</taxon>
        <taxon>Fervidicoccales</taxon>
        <taxon>Fervidicoccaceae</taxon>
        <taxon>Fervidicoccus</taxon>
    </lineage>
</organism>
<dbReference type="EMBL" id="DSDY01000052">
    <property type="protein sequence ID" value="HDS10304.1"/>
    <property type="molecule type" value="Genomic_DNA"/>
</dbReference>
<evidence type="ECO:0000256" key="2">
    <source>
        <dbReference type="SAM" id="MobiDB-lite"/>
    </source>
</evidence>
<comment type="caution">
    <text evidence="3">The sequence shown here is derived from an EMBL/GenBank/DDBJ whole genome shotgun (WGS) entry which is preliminary data.</text>
</comment>
<gene>
    <name evidence="3" type="ORF">ENO04_01580</name>
</gene>
<sequence>MRDDVWICDCPVCRLLVKPVLKLFITEEGGEVKMSQDNKEKELEELKELITALKDSIVELKSTLMDAVSPFSKMRTSEAERTEEEMLEPVSARGAPATIAQLHEQPSLPKEEQKPIEAEKPKTEKKEESRRTQEAQLPSIPTLAFEETREARRQKAPYTGIDIKKTFKLLKLLYKLNQSLPPESIENYISFMKTMGLIDEKTENALLLLKKMVDSGIQAGLDPEDQIIALYSLAKMLGVTDPELEEEIAFSLANKLRRKEAT</sequence>
<protein>
    <submittedName>
        <fullName evidence="3">Uncharacterized protein</fullName>
    </submittedName>
</protein>
<evidence type="ECO:0000256" key="1">
    <source>
        <dbReference type="SAM" id="Coils"/>
    </source>
</evidence>
<evidence type="ECO:0000313" key="3">
    <source>
        <dbReference type="EMBL" id="HDS10304.1"/>
    </source>
</evidence>